<feature type="signal peptide" evidence="3">
    <location>
        <begin position="1"/>
        <end position="26"/>
    </location>
</feature>
<dbReference type="GO" id="GO:0031640">
    <property type="term" value="P:killing of cells of another organism"/>
    <property type="evidence" value="ECO:0007669"/>
    <property type="project" value="UniProtKB-KW"/>
</dbReference>
<dbReference type="Proteomes" id="UP001139035">
    <property type="component" value="Unassembled WGS sequence"/>
</dbReference>
<evidence type="ECO:0000313" key="5">
    <source>
        <dbReference type="Proteomes" id="UP001139035"/>
    </source>
</evidence>
<evidence type="ECO:0000256" key="2">
    <source>
        <dbReference type="ARBA" id="ARBA00022638"/>
    </source>
</evidence>
<evidence type="ECO:0000256" key="1">
    <source>
        <dbReference type="ARBA" id="ARBA00022529"/>
    </source>
</evidence>
<keyword evidence="2" id="KW-0081">Bacteriolytic enzyme</keyword>
<dbReference type="EMBL" id="JAJUWU010000034">
    <property type="protein sequence ID" value="MCE7030925.1"/>
    <property type="molecule type" value="Genomic_DNA"/>
</dbReference>
<keyword evidence="5" id="KW-1185">Reference proteome</keyword>
<proteinExistence type="predicted"/>
<dbReference type="GO" id="GO:0042742">
    <property type="term" value="P:defense response to bacterium"/>
    <property type="evidence" value="ECO:0007669"/>
    <property type="project" value="UniProtKB-KW"/>
</dbReference>
<dbReference type="Gene3D" id="1.10.530.40">
    <property type="match status" value="1"/>
</dbReference>
<accession>A0A9X1T7X1</accession>
<sequence>MTMNTIDRRTILALIASCFLTRYASAQSIIDTVDPIATSVSFGDDLKKLLADEALVDGMKKYREAEFFPSGSGFETAPISISPSSLAVSQRAVELIIASEVSGREQYERRYQSPIWPEAQSGITFGIGYDIGYASKKRFYDDWKLYMGDDTIDVLYSACGITGQSAKELMKLHKAEYSQVIIPWYIAHTQFLDRVLPRYVGWAEKSLPNFSELSEDSRGALVSLVYNRGASFNIPENRDPRGRYREMRKIRSLMSLRNYADIPAQITKMKRLWDYNKLPGLHIRRDAEAKLFTLGLL</sequence>
<reference evidence="4" key="1">
    <citation type="submission" date="2022-01" db="EMBL/GenBank/DDBJ databases">
        <title>Jiella avicenniae sp. nov., a novel endophytic bacterium isolated from bark of Avicennia marina.</title>
        <authorList>
            <person name="Tuo L."/>
        </authorList>
    </citation>
    <scope>NUCLEOTIDE SEQUENCE</scope>
    <source>
        <strain evidence="4">CBK1P-4</strain>
    </source>
</reference>
<dbReference type="GO" id="GO:0003796">
    <property type="term" value="F:lysozyme activity"/>
    <property type="evidence" value="ECO:0007669"/>
    <property type="project" value="InterPro"/>
</dbReference>
<gene>
    <name evidence="4" type="ORF">LZD57_23325</name>
</gene>
<name>A0A9X1T7X1_9HYPH</name>
<evidence type="ECO:0000256" key="3">
    <source>
        <dbReference type="SAM" id="SignalP"/>
    </source>
</evidence>
<dbReference type="AlphaFoldDB" id="A0A9X1T7X1"/>
<evidence type="ECO:0000313" key="4">
    <source>
        <dbReference type="EMBL" id="MCE7030925.1"/>
    </source>
</evidence>
<keyword evidence="1" id="KW-0929">Antimicrobial</keyword>
<dbReference type="SUPFAM" id="SSF53955">
    <property type="entry name" value="Lysozyme-like"/>
    <property type="match status" value="1"/>
</dbReference>
<comment type="caution">
    <text evidence="4">The sequence shown here is derived from an EMBL/GenBank/DDBJ whole genome shotgun (WGS) entry which is preliminary data.</text>
</comment>
<organism evidence="4 5">
    <name type="scientific">Jiella avicenniae</name>
    <dbReference type="NCBI Taxonomy" id="2907202"/>
    <lineage>
        <taxon>Bacteria</taxon>
        <taxon>Pseudomonadati</taxon>
        <taxon>Pseudomonadota</taxon>
        <taxon>Alphaproteobacteria</taxon>
        <taxon>Hyphomicrobiales</taxon>
        <taxon>Aurantimonadaceae</taxon>
        <taxon>Jiella</taxon>
    </lineage>
</organism>
<dbReference type="RefSeq" id="WP_233721995.1">
    <property type="nucleotide sequence ID" value="NZ_JAJUWU010000034.1"/>
</dbReference>
<dbReference type="InterPro" id="IPR023346">
    <property type="entry name" value="Lysozyme-like_dom_sf"/>
</dbReference>
<dbReference type="InterPro" id="IPR023347">
    <property type="entry name" value="Lysozyme_dom_sf"/>
</dbReference>
<keyword evidence="3" id="KW-0732">Signal</keyword>
<feature type="chain" id="PRO_5040983086" evidence="3">
    <location>
        <begin position="27"/>
        <end position="297"/>
    </location>
</feature>
<protein>
    <submittedName>
        <fullName evidence="4">Uncharacterized protein</fullName>
    </submittedName>
</protein>